<evidence type="ECO:0000256" key="10">
    <source>
        <dbReference type="ARBA" id="ARBA00022837"/>
    </source>
</evidence>
<dbReference type="Gene3D" id="3.90.1200.10">
    <property type="match status" value="1"/>
</dbReference>
<dbReference type="SMART" id="SM00642">
    <property type="entry name" value="Aamy"/>
    <property type="match status" value="1"/>
</dbReference>
<dbReference type="InterPro" id="IPR040999">
    <property type="entry name" value="Mak_N_cap"/>
</dbReference>
<gene>
    <name evidence="18" type="ORF">SAMN04490203_1858</name>
    <name evidence="17" type="ORF">TU78_20050</name>
</gene>
<comment type="catalytic activity">
    <reaction evidence="15">
        <text>D-maltose + ATP = alpha-maltose 1-phosphate + ADP + H(+)</text>
        <dbReference type="Rhea" id="RHEA:31915"/>
        <dbReference type="ChEBI" id="CHEBI:15378"/>
        <dbReference type="ChEBI" id="CHEBI:17306"/>
        <dbReference type="ChEBI" id="CHEBI:30616"/>
        <dbReference type="ChEBI" id="CHEBI:63576"/>
        <dbReference type="ChEBI" id="CHEBI:456216"/>
        <dbReference type="EC" id="2.7.1.175"/>
    </reaction>
</comment>
<dbReference type="InterPro" id="IPR032091">
    <property type="entry name" value="Malt_amylase-like_C"/>
</dbReference>
<evidence type="ECO:0000256" key="6">
    <source>
        <dbReference type="ARBA" id="ARBA00013882"/>
    </source>
</evidence>
<feature type="domain" description="Glycosyl hydrolase family 13 catalytic" evidence="16">
    <location>
        <begin position="24"/>
        <end position="423"/>
    </location>
</feature>
<evidence type="ECO:0000313" key="19">
    <source>
        <dbReference type="Proteomes" id="UP000036395"/>
    </source>
</evidence>
<dbReference type="InterPro" id="IPR013780">
    <property type="entry name" value="Glyco_hydro_b"/>
</dbReference>
<dbReference type="InterPro" id="IPR012811">
    <property type="entry name" value="TreS_maltokin_C_dom"/>
</dbReference>
<dbReference type="Pfam" id="PF16657">
    <property type="entry name" value="Malt_amylase_C"/>
    <property type="match status" value="1"/>
</dbReference>
<dbReference type="Pfam" id="PF00128">
    <property type="entry name" value="Alpha-amylase"/>
    <property type="match status" value="1"/>
</dbReference>
<dbReference type="CDD" id="cd11334">
    <property type="entry name" value="AmyAc_TreS"/>
    <property type="match status" value="1"/>
</dbReference>
<comment type="similarity">
    <text evidence="2">Belongs to the glycosyl hydrolase 13 family. TreS subfamily.</text>
</comment>
<evidence type="ECO:0000256" key="14">
    <source>
        <dbReference type="ARBA" id="ARBA00031378"/>
    </source>
</evidence>
<name>A0A0J6GMW8_PSETA</name>
<dbReference type="RefSeq" id="WP_048383345.1">
    <property type="nucleotide sequence ID" value="NZ_FNRS01000001.1"/>
</dbReference>
<evidence type="ECO:0000256" key="5">
    <source>
        <dbReference type="ARBA" id="ARBA00012619"/>
    </source>
</evidence>
<dbReference type="Pfam" id="PF18085">
    <property type="entry name" value="Mak_N_cap"/>
    <property type="match status" value="1"/>
</dbReference>
<sequence>MANKPDSQSFIKDPLWYKDAVIYQVHIKSFFDSNNDGIGDFKGLISKLDYIAELGVNTLWILPFYPSPRRDDGYDIADYRGVHPDYGTLGDVKRFIREAHARGLRVITELVINHTSDQHPWFQKARHAKPGSRARDYYVWSDTDQKYDGTRIIFLDTETSNWTWDPVAGQYFWHRFYSHQPDLNFDNPQVMKEVLSVMRYWLDMGIDGLRLDAIPYLVERDGTNNENLPETHQILKQIRAEIDANYPDRMLLAEANQWPEDTQQYFGDSDGINGDECHMAFHFPLMPRMYMALAQEDRFPITDILRQTPEIPANCQWAIFLRNHDELTLEMVTDKERDYLWNYYAADQRARINLGIRRRLAPLMERDRRRVELLNSLLLSMPGTPTLYYGDEIGMGDNIYLGDRDGVRTPMQWSIDRNGGFSRANPASLVLPPNMDALYGYHSINVEAQASDPHSLLNWTRRLLAVRKQQKAFGRGSLKMLSPRNRRILAYIREYTDSDGSNETLLCVANVSRSAQAVELDLSEFAGRVPVEMLGGNAFPPIGQLHFMLTLAPYGFYWFLLASESQMPSWHAEPAHSLPELVTLVLKARLEELLEAPARTTLEQVTLPAWLPNRRWFGQKDVPIEQVRIIYGTRFGEARHPLLLTEVEVTCGQQQYRYQLPMGLLSEDQFSTALAQQLVLTRVRRGREVGFITDAFHLEPFVRAVIAGLQNASTVASSAGDICFQPMPNLASLALDEHSEIRYLTAEQSNSSVVIGGSLVLKLIRKVSMGVHPELEMGAYLTAAGYLNISPLLGSVVRRDGEGNESLLMIAQGYLSNQGDAWTWTQNNLERAIRDELADVMSAHEQHYNALSELADFAAILGQRLGEMHLLLARPAPDSDFDPETTTLEHARRWATHIGHQVKEALQQLKKHRADLPPADQQRVERLLSRQRAITAYIKQLAEDTLGGLRIRAHGDLHLGQVLVVQSDAYFIDFEGEPTRPLSQRRGKHSPYKDISGLLRSFDYAAAMAVSNVQQADHSIEAEQARQRVAERYVSEARSALIQAYRLATASLAPTWKKPEGPDAALALFSLEKAAYEVIYEATNRPAWIRVPLQGLSDLLNHLPDTAKPLPDGEQS</sequence>
<dbReference type="GO" id="GO:0016740">
    <property type="term" value="F:transferase activity"/>
    <property type="evidence" value="ECO:0007669"/>
    <property type="project" value="UniProtKB-KW"/>
</dbReference>
<evidence type="ECO:0000256" key="12">
    <source>
        <dbReference type="ARBA" id="ARBA00023235"/>
    </source>
</evidence>
<dbReference type="EC" id="5.4.99.16" evidence="5"/>
<dbReference type="SUPFAM" id="SSF51445">
    <property type="entry name" value="(Trans)glycosidases"/>
    <property type="match status" value="1"/>
</dbReference>
<dbReference type="GO" id="GO:0005524">
    <property type="term" value="F:ATP binding"/>
    <property type="evidence" value="ECO:0007669"/>
    <property type="project" value="UniProtKB-KW"/>
</dbReference>
<dbReference type="Proteomes" id="UP000036395">
    <property type="component" value="Unassembled WGS sequence"/>
</dbReference>
<dbReference type="PANTHER" id="PTHR10357">
    <property type="entry name" value="ALPHA-AMYLASE FAMILY MEMBER"/>
    <property type="match status" value="1"/>
</dbReference>
<dbReference type="OrthoDB" id="9805159at2"/>
<dbReference type="GO" id="GO:0047471">
    <property type="term" value="F:maltose alpha-D-glucosyltransferase activity"/>
    <property type="evidence" value="ECO:0007669"/>
    <property type="project" value="UniProtKB-EC"/>
</dbReference>
<evidence type="ECO:0000256" key="7">
    <source>
        <dbReference type="ARBA" id="ARBA00022679"/>
    </source>
</evidence>
<dbReference type="NCBIfam" id="TIGR02456">
    <property type="entry name" value="treS_nterm"/>
    <property type="match status" value="1"/>
</dbReference>
<dbReference type="InterPro" id="IPR045857">
    <property type="entry name" value="O16G_dom_2"/>
</dbReference>
<evidence type="ECO:0000256" key="11">
    <source>
        <dbReference type="ARBA" id="ARBA00022840"/>
    </source>
</evidence>
<evidence type="ECO:0000313" key="20">
    <source>
        <dbReference type="Proteomes" id="UP000183155"/>
    </source>
</evidence>
<dbReference type="SUPFAM" id="SSF51011">
    <property type="entry name" value="Glycosyl hydrolase domain"/>
    <property type="match status" value="1"/>
</dbReference>
<keyword evidence="11" id="KW-0067">ATP-binding</keyword>
<dbReference type="Gene3D" id="3.20.20.80">
    <property type="entry name" value="Glycosidases"/>
    <property type="match status" value="1"/>
</dbReference>
<keyword evidence="9" id="KW-0547">Nucleotide-binding</keyword>
<dbReference type="Proteomes" id="UP000183155">
    <property type="component" value="Unassembled WGS sequence"/>
</dbReference>
<dbReference type="PANTHER" id="PTHR10357:SF219">
    <property type="entry name" value="MALTOSE ALPHA-D-GLUCOSYLTRANSFERASE"/>
    <property type="match status" value="1"/>
</dbReference>
<dbReference type="InterPro" id="IPR011009">
    <property type="entry name" value="Kinase-like_dom_sf"/>
</dbReference>
<dbReference type="InterPro" id="IPR006047">
    <property type="entry name" value="GH13_cat_dom"/>
</dbReference>
<dbReference type="InterPro" id="IPR012810">
    <property type="entry name" value="TreS/a-amylase_N"/>
</dbReference>
<keyword evidence="10" id="KW-0106">Calcium</keyword>
<evidence type="ECO:0000256" key="8">
    <source>
        <dbReference type="ARBA" id="ARBA00022723"/>
    </source>
</evidence>
<dbReference type="PATRIC" id="fig|47884.3.peg.4512"/>
<organism evidence="17 19">
    <name type="scientific">Pseudomonas taetrolens</name>
    <dbReference type="NCBI Taxonomy" id="47884"/>
    <lineage>
        <taxon>Bacteria</taxon>
        <taxon>Pseudomonadati</taxon>
        <taxon>Pseudomonadota</taxon>
        <taxon>Gammaproteobacteria</taxon>
        <taxon>Pseudomonadales</taxon>
        <taxon>Pseudomonadaceae</taxon>
        <taxon>Pseudomonas</taxon>
    </lineage>
</organism>
<evidence type="ECO:0000256" key="1">
    <source>
        <dbReference type="ARBA" id="ARBA00001595"/>
    </source>
</evidence>
<dbReference type="GO" id="GO:0005975">
    <property type="term" value="P:carbohydrate metabolic process"/>
    <property type="evidence" value="ECO:0007669"/>
    <property type="project" value="InterPro"/>
</dbReference>
<evidence type="ECO:0000256" key="13">
    <source>
        <dbReference type="ARBA" id="ARBA00031251"/>
    </source>
</evidence>
<dbReference type="EMBL" id="JYLA01000009">
    <property type="protein sequence ID" value="KMM82945.1"/>
    <property type="molecule type" value="Genomic_DNA"/>
</dbReference>
<dbReference type="NCBIfam" id="TIGR02457">
    <property type="entry name" value="TreS_Cterm"/>
    <property type="match status" value="1"/>
</dbReference>
<keyword evidence="7" id="KW-0808">Transferase</keyword>
<dbReference type="FunFam" id="3.20.20.80:FF:000055">
    <property type="entry name" value="Trehalose synthase"/>
    <property type="match status" value="1"/>
</dbReference>
<dbReference type="GO" id="GO:0046872">
    <property type="term" value="F:metal ion binding"/>
    <property type="evidence" value="ECO:0007669"/>
    <property type="project" value="UniProtKB-KW"/>
</dbReference>
<comment type="similarity">
    <text evidence="3">Belongs to the aminoglycoside phosphotransferase family.</text>
</comment>
<dbReference type="SUPFAM" id="SSF56112">
    <property type="entry name" value="Protein kinase-like (PK-like)"/>
    <property type="match status" value="1"/>
</dbReference>
<proteinExistence type="inferred from homology"/>
<evidence type="ECO:0000313" key="17">
    <source>
        <dbReference type="EMBL" id="KMM82945.1"/>
    </source>
</evidence>
<keyword evidence="8" id="KW-0479">Metal-binding</keyword>
<comment type="caution">
    <text evidence="17">The sequence shown here is derived from an EMBL/GenBank/DDBJ whole genome shotgun (WGS) entry which is preliminary data.</text>
</comment>
<evidence type="ECO:0000313" key="18">
    <source>
        <dbReference type="EMBL" id="SEC13184.1"/>
    </source>
</evidence>
<comment type="catalytic activity">
    <reaction evidence="1">
        <text>D-maltose = alpha,alpha-trehalose</text>
        <dbReference type="Rhea" id="RHEA:15145"/>
        <dbReference type="ChEBI" id="CHEBI:16551"/>
        <dbReference type="ChEBI" id="CHEBI:17306"/>
        <dbReference type="EC" id="5.4.99.16"/>
    </reaction>
</comment>
<reference evidence="18 20" key="2">
    <citation type="submission" date="2016-10" db="EMBL/GenBank/DDBJ databases">
        <authorList>
            <person name="Varghese N."/>
            <person name="Submissions S."/>
        </authorList>
    </citation>
    <scope>NUCLEOTIDE SEQUENCE [LARGE SCALE GENOMIC DNA]</scope>
    <source>
        <strain evidence="18 20">BS3652</strain>
    </source>
</reference>
<keyword evidence="20" id="KW-1185">Reference proteome</keyword>
<protein>
    <recommendedName>
        <fullName evidence="6">Maltokinase</fullName>
        <ecNumber evidence="4">2.7.1.175</ecNumber>
        <ecNumber evidence="5">5.4.99.16</ecNumber>
    </recommendedName>
    <alternativeName>
        <fullName evidence="14">Maltose alpha-D-glucosyltransferase</fullName>
    </alternativeName>
    <alternativeName>
        <fullName evidence="13">Maltose-1-phosphate synthase</fullName>
    </alternativeName>
</protein>
<dbReference type="EC" id="2.7.1.175" evidence="4"/>
<dbReference type="Gene3D" id="2.60.40.1180">
    <property type="entry name" value="Golgi alpha-mannosidase II"/>
    <property type="match status" value="1"/>
</dbReference>
<evidence type="ECO:0000256" key="15">
    <source>
        <dbReference type="ARBA" id="ARBA00049067"/>
    </source>
</evidence>
<evidence type="ECO:0000256" key="9">
    <source>
        <dbReference type="ARBA" id="ARBA00022741"/>
    </source>
</evidence>
<dbReference type="AlphaFoldDB" id="A0A0J6GMW8"/>
<evidence type="ECO:0000256" key="2">
    <source>
        <dbReference type="ARBA" id="ARBA00005496"/>
    </source>
</evidence>
<dbReference type="Gene3D" id="3.90.400.10">
    <property type="entry name" value="Oligo-1,6-glucosidase, Domain 2"/>
    <property type="match status" value="1"/>
</dbReference>
<dbReference type="STRING" id="47884.SAMN04490203_1858"/>
<dbReference type="InterPro" id="IPR017853">
    <property type="entry name" value="GH"/>
</dbReference>
<dbReference type="EMBL" id="FNRS01000001">
    <property type="protein sequence ID" value="SEC13184.1"/>
    <property type="molecule type" value="Genomic_DNA"/>
</dbReference>
<reference evidence="17 19" key="1">
    <citation type="submission" date="2015-02" db="EMBL/GenBank/DDBJ databases">
        <title>Pseudomonas helleri sp. nov. and Pseudomonas weihenstephanensis sp. nov., isolated from raw cows milk.</title>
        <authorList>
            <person name="von Neubeck M."/>
            <person name="Huptas C."/>
            <person name="Wenning M."/>
            <person name="Scherer S."/>
        </authorList>
    </citation>
    <scope>NUCLEOTIDE SEQUENCE [LARGE SCALE GENOMIC DNA]</scope>
    <source>
        <strain evidence="17 19">DSM 21104</strain>
    </source>
</reference>
<evidence type="ECO:0000259" key="16">
    <source>
        <dbReference type="SMART" id="SM00642"/>
    </source>
</evidence>
<accession>A0A0J6GMW8</accession>
<evidence type="ECO:0000256" key="3">
    <source>
        <dbReference type="ARBA" id="ARBA00006219"/>
    </source>
</evidence>
<evidence type="ECO:0000256" key="4">
    <source>
        <dbReference type="ARBA" id="ARBA00011962"/>
    </source>
</evidence>
<keyword evidence="12" id="KW-0413">Isomerase</keyword>